<dbReference type="PANTHER" id="PTHR43072:SF23">
    <property type="entry name" value="UPF0039 PROTEIN C11D3.02C"/>
    <property type="match status" value="1"/>
</dbReference>
<dbReference type="PRINTS" id="PR00778">
    <property type="entry name" value="HTHARSR"/>
</dbReference>
<dbReference type="Gene3D" id="3.40.630.30">
    <property type="match status" value="1"/>
</dbReference>
<feature type="domain" description="HTH arsR-type" evidence="3">
    <location>
        <begin position="21"/>
        <end position="124"/>
    </location>
</feature>
<dbReference type="RefSeq" id="WP_345262015.1">
    <property type="nucleotide sequence ID" value="NZ_BAABIM010000001.1"/>
</dbReference>
<evidence type="ECO:0000259" key="3">
    <source>
        <dbReference type="PROSITE" id="PS50987"/>
    </source>
</evidence>
<dbReference type="EMBL" id="BAABIM010000001">
    <property type="protein sequence ID" value="GAA4668383.1"/>
    <property type="molecule type" value="Genomic_DNA"/>
</dbReference>
<dbReference type="PROSITE" id="PS51186">
    <property type="entry name" value="GNAT"/>
    <property type="match status" value="1"/>
</dbReference>
<dbReference type="Pfam" id="PF00583">
    <property type="entry name" value="Acetyltransf_1"/>
    <property type="match status" value="1"/>
</dbReference>
<dbReference type="PROSITE" id="PS50987">
    <property type="entry name" value="HTH_ARSR_2"/>
    <property type="match status" value="1"/>
</dbReference>
<keyword evidence="2" id="KW-0012">Acyltransferase</keyword>
<dbReference type="Gene3D" id="1.10.10.10">
    <property type="entry name" value="Winged helix-like DNA-binding domain superfamily/Winged helix DNA-binding domain"/>
    <property type="match status" value="1"/>
</dbReference>
<dbReference type="Proteomes" id="UP001500621">
    <property type="component" value="Unassembled WGS sequence"/>
</dbReference>
<dbReference type="Pfam" id="PF01022">
    <property type="entry name" value="HTH_5"/>
    <property type="match status" value="1"/>
</dbReference>
<sequence>MPIATTDTTDTADTAPQPAVLDGDAAATYAAWFATLADTTRVRLLHAVATAPSGSLRIGDLAQLLGIGQATASHHVRRLAEVGFVAVDKVGTASVVSVNAACCTGLPHAADVVMGALATPPCCPEDLPADVSTRAMTEADRPRVREIYAEGIATRNATFETQVPALADLGRSWLPEHRWVAERAGELVGWTTLSPVSPRACYAGVVENALYVAAEARGSGVGKALLHRQVTEADAGGLWTLQSTIFPENRASLALHHAAGYRTLAVRSRIAQLDGVWRDTVLLERRRPDNA</sequence>
<feature type="domain" description="N-acetyltransferase" evidence="4">
    <location>
        <begin position="131"/>
        <end position="288"/>
    </location>
</feature>
<evidence type="ECO:0000256" key="1">
    <source>
        <dbReference type="ARBA" id="ARBA00022679"/>
    </source>
</evidence>
<evidence type="ECO:0000313" key="5">
    <source>
        <dbReference type="EMBL" id="GAA4668383.1"/>
    </source>
</evidence>
<keyword evidence="6" id="KW-1185">Reference proteome</keyword>
<dbReference type="PANTHER" id="PTHR43072">
    <property type="entry name" value="N-ACETYLTRANSFERASE"/>
    <property type="match status" value="1"/>
</dbReference>
<dbReference type="InterPro" id="IPR036390">
    <property type="entry name" value="WH_DNA-bd_sf"/>
</dbReference>
<accession>A0ABP8VP83</accession>
<dbReference type="SMART" id="SM00418">
    <property type="entry name" value="HTH_ARSR"/>
    <property type="match status" value="1"/>
</dbReference>
<dbReference type="InterPro" id="IPR000182">
    <property type="entry name" value="GNAT_dom"/>
</dbReference>
<organism evidence="5 6">
    <name type="scientific">Nocardioides nanhaiensis</name>
    <dbReference type="NCBI Taxonomy" id="1476871"/>
    <lineage>
        <taxon>Bacteria</taxon>
        <taxon>Bacillati</taxon>
        <taxon>Actinomycetota</taxon>
        <taxon>Actinomycetes</taxon>
        <taxon>Propionibacteriales</taxon>
        <taxon>Nocardioidaceae</taxon>
        <taxon>Nocardioides</taxon>
    </lineage>
</organism>
<dbReference type="InterPro" id="IPR001845">
    <property type="entry name" value="HTH_ArsR_DNA-bd_dom"/>
</dbReference>
<dbReference type="CDD" id="cd00090">
    <property type="entry name" value="HTH_ARSR"/>
    <property type="match status" value="1"/>
</dbReference>
<keyword evidence="1" id="KW-0808">Transferase</keyword>
<comment type="caution">
    <text evidence="5">The sequence shown here is derived from an EMBL/GenBank/DDBJ whole genome shotgun (WGS) entry which is preliminary data.</text>
</comment>
<evidence type="ECO:0000256" key="2">
    <source>
        <dbReference type="ARBA" id="ARBA00023315"/>
    </source>
</evidence>
<reference evidence="6" key="1">
    <citation type="journal article" date="2019" name="Int. J. Syst. Evol. Microbiol.">
        <title>The Global Catalogue of Microorganisms (GCM) 10K type strain sequencing project: providing services to taxonomists for standard genome sequencing and annotation.</title>
        <authorList>
            <consortium name="The Broad Institute Genomics Platform"/>
            <consortium name="The Broad Institute Genome Sequencing Center for Infectious Disease"/>
            <person name="Wu L."/>
            <person name="Ma J."/>
        </authorList>
    </citation>
    <scope>NUCLEOTIDE SEQUENCE [LARGE SCALE GENOMIC DNA]</scope>
    <source>
        <strain evidence="6">JCM 18127</strain>
    </source>
</reference>
<proteinExistence type="predicted"/>
<protein>
    <recommendedName>
        <fullName evidence="7">Metalloregulator ArsR/SmtB family transcription factor</fullName>
    </recommendedName>
</protein>
<dbReference type="CDD" id="cd04301">
    <property type="entry name" value="NAT_SF"/>
    <property type="match status" value="1"/>
</dbReference>
<dbReference type="SUPFAM" id="SSF55729">
    <property type="entry name" value="Acyl-CoA N-acyltransferases (Nat)"/>
    <property type="match status" value="1"/>
</dbReference>
<dbReference type="SUPFAM" id="SSF46785">
    <property type="entry name" value="Winged helix' DNA-binding domain"/>
    <property type="match status" value="1"/>
</dbReference>
<gene>
    <name evidence="5" type="ORF">GCM10023226_00370</name>
</gene>
<evidence type="ECO:0000259" key="4">
    <source>
        <dbReference type="PROSITE" id="PS51186"/>
    </source>
</evidence>
<name>A0ABP8VP83_9ACTN</name>
<evidence type="ECO:0000313" key="6">
    <source>
        <dbReference type="Proteomes" id="UP001500621"/>
    </source>
</evidence>
<dbReference type="InterPro" id="IPR036388">
    <property type="entry name" value="WH-like_DNA-bd_sf"/>
</dbReference>
<dbReference type="InterPro" id="IPR016181">
    <property type="entry name" value="Acyl_CoA_acyltransferase"/>
</dbReference>
<dbReference type="InterPro" id="IPR011991">
    <property type="entry name" value="ArsR-like_HTH"/>
</dbReference>
<evidence type="ECO:0008006" key="7">
    <source>
        <dbReference type="Google" id="ProtNLM"/>
    </source>
</evidence>